<reference evidence="3" key="1">
    <citation type="journal article" date="2019" name="Int. J. Syst. Evol. Microbiol.">
        <title>The Global Catalogue of Microorganisms (GCM) 10K type strain sequencing project: providing services to taxonomists for standard genome sequencing and annotation.</title>
        <authorList>
            <consortium name="The Broad Institute Genomics Platform"/>
            <consortium name="The Broad Institute Genome Sequencing Center for Infectious Disease"/>
            <person name="Wu L."/>
            <person name="Ma J."/>
        </authorList>
    </citation>
    <scope>NUCLEOTIDE SEQUENCE [LARGE SCALE GENOMIC DNA]</scope>
    <source>
        <strain evidence="3">KCTC 13128</strain>
    </source>
</reference>
<feature type="transmembrane region" description="Helical" evidence="1">
    <location>
        <begin position="16"/>
        <end position="33"/>
    </location>
</feature>
<proteinExistence type="predicted"/>
<gene>
    <name evidence="2" type="ORF">ACFOGI_05405</name>
</gene>
<protein>
    <submittedName>
        <fullName evidence="2">Uncharacterized protein</fullName>
    </submittedName>
</protein>
<dbReference type="EMBL" id="JBHRSA010000020">
    <property type="protein sequence ID" value="MFC3039682.1"/>
    <property type="molecule type" value="Genomic_DNA"/>
</dbReference>
<evidence type="ECO:0000256" key="1">
    <source>
        <dbReference type="SAM" id="Phobius"/>
    </source>
</evidence>
<keyword evidence="1" id="KW-0472">Membrane</keyword>
<feature type="transmembrane region" description="Helical" evidence="1">
    <location>
        <begin position="39"/>
        <end position="58"/>
    </location>
</feature>
<name>A0ABV7CTA3_9BACI</name>
<keyword evidence="3" id="KW-1185">Reference proteome</keyword>
<keyword evidence="1" id="KW-0812">Transmembrane</keyword>
<dbReference type="Proteomes" id="UP001595279">
    <property type="component" value="Unassembled WGS sequence"/>
</dbReference>
<evidence type="ECO:0000313" key="3">
    <source>
        <dbReference type="Proteomes" id="UP001595279"/>
    </source>
</evidence>
<organism evidence="2 3">
    <name type="scientific">Virgibacillus xinjiangensis</name>
    <dbReference type="NCBI Taxonomy" id="393090"/>
    <lineage>
        <taxon>Bacteria</taxon>
        <taxon>Bacillati</taxon>
        <taxon>Bacillota</taxon>
        <taxon>Bacilli</taxon>
        <taxon>Bacillales</taxon>
        <taxon>Bacillaceae</taxon>
        <taxon>Virgibacillus</taxon>
    </lineage>
</organism>
<sequence length="68" mass="7571">MDKGNPSKLEKWREKYAALVVASTCFISLINSWGNNWVLTGILGLGVLVCGTIGVFDIKRAIQTRNRF</sequence>
<accession>A0ABV7CTA3</accession>
<dbReference type="RefSeq" id="WP_390269601.1">
    <property type="nucleotide sequence ID" value="NZ_JBHRSA010000020.1"/>
</dbReference>
<comment type="caution">
    <text evidence="2">The sequence shown here is derived from an EMBL/GenBank/DDBJ whole genome shotgun (WGS) entry which is preliminary data.</text>
</comment>
<evidence type="ECO:0000313" key="2">
    <source>
        <dbReference type="EMBL" id="MFC3039682.1"/>
    </source>
</evidence>
<keyword evidence="1" id="KW-1133">Transmembrane helix</keyword>